<accession>A0AAN6REN2</accession>
<evidence type="ECO:0000313" key="3">
    <source>
        <dbReference type="Proteomes" id="UP001280581"/>
    </source>
</evidence>
<feature type="region of interest" description="Disordered" evidence="1">
    <location>
        <begin position="381"/>
        <end position="564"/>
    </location>
</feature>
<comment type="caution">
    <text evidence="2">The sequence shown here is derived from an EMBL/GenBank/DDBJ whole genome shotgun (WGS) entry which is preliminary data.</text>
</comment>
<feature type="region of interest" description="Disordered" evidence="1">
    <location>
        <begin position="44"/>
        <end position="96"/>
    </location>
</feature>
<feature type="compositionally biased region" description="Basic and acidic residues" evidence="1">
    <location>
        <begin position="491"/>
        <end position="529"/>
    </location>
</feature>
<gene>
    <name evidence="2" type="ORF">GRF29_154g836309</name>
</gene>
<dbReference type="AlphaFoldDB" id="A0AAN6REN2"/>
<evidence type="ECO:0000256" key="1">
    <source>
        <dbReference type="SAM" id="MobiDB-lite"/>
    </source>
</evidence>
<dbReference type="Proteomes" id="UP001280581">
    <property type="component" value="Unassembled WGS sequence"/>
</dbReference>
<keyword evidence="3" id="KW-1185">Reference proteome</keyword>
<organism evidence="2 3">
    <name type="scientific">Pseudopithomyces chartarum</name>
    <dbReference type="NCBI Taxonomy" id="1892770"/>
    <lineage>
        <taxon>Eukaryota</taxon>
        <taxon>Fungi</taxon>
        <taxon>Dikarya</taxon>
        <taxon>Ascomycota</taxon>
        <taxon>Pezizomycotina</taxon>
        <taxon>Dothideomycetes</taxon>
        <taxon>Pleosporomycetidae</taxon>
        <taxon>Pleosporales</taxon>
        <taxon>Massarineae</taxon>
        <taxon>Didymosphaeriaceae</taxon>
        <taxon>Pseudopithomyces</taxon>
    </lineage>
</organism>
<sequence>MGKIALFRWEDSDALTDEHDHKRHIHICTQVRSIYESCNEDWSIIPDDEENRGRSRSRGADAVGGKNVPPSPSRDTVSKKKEKKEQKRQARAASRSKVFTQDEINYIYSVVHSESPQKDYADPNNSGEVEEIERHLRRNAQCYIQGEKRRDIKQFTHIPDADIDFKTEIDRILDVFRVTELVRRNQRNRGLRNKELTSFQTLVAELKDMIISDLILAKRDELETRMRRAAFLRFTNRAGYNIVAFRYTEKDWKTGEKIRPETLETPSPDDLTSPAEKDEFDHDESTNPEDGVHTPISTMTNQPDRRHIELSHKKLSIDGLLEEVTPTKPATTAQHAPKRIPSLRILDTNTTPSKQIPFRDPWIRRNHTFPLPISEMNLRTQNLSGSSTKNPSLGLGDEWPTVTETKGSPQTSMDCNDAQTAIDTEQLSPKTLPSSMPPLKGLLPPVNQSGADKNSFSLNSKASSQVLKDDQERVSADQEIHLGSLTNNSLHTEKTIDQSHAPVESRKKKDKKKQREKERKARRASEKKSAGSLNTDPISGDTEVNSPSGELPPTGTLSQGFLNNSKGIPSATPYRLSEGDLEAAKETIVTPYRLSEGDLEAAKEIIDPTFTPSQDLLVDSVDEDKSEKNPSLYDDAYLSSITHKLPTLSPNVNEDETQSAQIPASKIGRHEDWFKFFDFLKVDGLAGPIFMPGHPSYGNQADCSFPGCPFEASKTPDCPYHKTYCNCIDPLNPKNNKCIVYADVEPFHIGPFNYMQGQKLVSFFAAQPEIKNKLMLLDEDLYPWLCSPEGRNWKVDRLKWTDIQYQPVPRNMPMQLMWEVDAYFREHTKGNALKQVDCFQQLAARNARLKKVSCHPAITKEFLEAMQKKCETRPFHDAICYCKDNRPTSPDNDKNLIR</sequence>
<proteinExistence type="predicted"/>
<protein>
    <submittedName>
        <fullName evidence="2">Uncharacterized protein</fullName>
    </submittedName>
</protein>
<feature type="compositionally biased region" description="Basic and acidic residues" evidence="1">
    <location>
        <begin position="467"/>
        <end position="480"/>
    </location>
</feature>
<dbReference type="EMBL" id="WVTA01000013">
    <property type="protein sequence ID" value="KAK3202806.1"/>
    <property type="molecule type" value="Genomic_DNA"/>
</dbReference>
<reference evidence="2 3" key="1">
    <citation type="submission" date="2021-02" db="EMBL/GenBank/DDBJ databases">
        <title>Genome assembly of Pseudopithomyces chartarum.</title>
        <authorList>
            <person name="Jauregui R."/>
            <person name="Singh J."/>
            <person name="Voisey C."/>
        </authorList>
    </citation>
    <scope>NUCLEOTIDE SEQUENCE [LARGE SCALE GENOMIC DNA]</scope>
    <source>
        <strain evidence="2 3">AGR01</strain>
    </source>
</reference>
<name>A0AAN6REN2_9PLEO</name>
<feature type="compositionally biased region" description="Polar residues" evidence="1">
    <location>
        <begin position="555"/>
        <end position="564"/>
    </location>
</feature>
<feature type="compositionally biased region" description="Polar residues" evidence="1">
    <location>
        <begin position="381"/>
        <end position="391"/>
    </location>
</feature>
<feature type="compositionally biased region" description="Basic and acidic residues" evidence="1">
    <location>
        <begin position="76"/>
        <end position="88"/>
    </location>
</feature>
<feature type="compositionally biased region" description="Polar residues" evidence="1">
    <location>
        <begin position="531"/>
        <end position="548"/>
    </location>
</feature>
<feature type="compositionally biased region" description="Basic and acidic residues" evidence="1">
    <location>
        <begin position="275"/>
        <end position="285"/>
    </location>
</feature>
<feature type="compositionally biased region" description="Polar residues" evidence="1">
    <location>
        <begin position="402"/>
        <end position="434"/>
    </location>
</feature>
<feature type="region of interest" description="Disordered" evidence="1">
    <location>
        <begin position="257"/>
        <end position="304"/>
    </location>
</feature>
<evidence type="ECO:0000313" key="2">
    <source>
        <dbReference type="EMBL" id="KAK3202806.1"/>
    </source>
</evidence>
<feature type="compositionally biased region" description="Polar residues" evidence="1">
    <location>
        <begin position="446"/>
        <end position="466"/>
    </location>
</feature>